<dbReference type="STRING" id="675120.N1PUP8"/>
<dbReference type="OMA" id="EMAHEML"/>
<feature type="region of interest" description="Disordered" evidence="1">
    <location>
        <begin position="1"/>
        <end position="34"/>
    </location>
</feature>
<evidence type="ECO:0000259" key="3">
    <source>
        <dbReference type="Pfam" id="PF21046"/>
    </source>
</evidence>
<reference evidence="5 6" key="2">
    <citation type="journal article" date="2012" name="PLoS Pathog.">
        <title>Diverse lifestyles and strategies of plant pathogenesis encoded in the genomes of eighteen Dothideomycetes fungi.</title>
        <authorList>
            <person name="Ohm R.A."/>
            <person name="Feau N."/>
            <person name="Henrissat B."/>
            <person name="Schoch C.L."/>
            <person name="Horwitz B.A."/>
            <person name="Barry K.W."/>
            <person name="Condon B.J."/>
            <person name="Copeland A.C."/>
            <person name="Dhillon B."/>
            <person name="Glaser F."/>
            <person name="Hesse C.N."/>
            <person name="Kosti I."/>
            <person name="LaButti K."/>
            <person name="Lindquist E.A."/>
            <person name="Lucas S."/>
            <person name="Salamov A.A."/>
            <person name="Bradshaw R.E."/>
            <person name="Ciuffetti L."/>
            <person name="Hamelin R.C."/>
            <person name="Kema G.H.J."/>
            <person name="Lawrence C."/>
            <person name="Scott J.A."/>
            <person name="Spatafora J.W."/>
            <person name="Turgeon B.G."/>
            <person name="de Wit P.J.G.M."/>
            <person name="Zhong S."/>
            <person name="Goodwin S.B."/>
            <person name="Grigoriev I.V."/>
        </authorList>
    </citation>
    <scope>NUCLEOTIDE SEQUENCE [LARGE SCALE GENOMIC DNA]</scope>
    <source>
        <strain evidence="6">NZE10 / CBS 128990</strain>
    </source>
</reference>
<feature type="domain" description="Rad26-like C-terminal" evidence="3">
    <location>
        <begin position="613"/>
        <end position="674"/>
    </location>
</feature>
<keyword evidence="6" id="KW-1185">Reference proteome</keyword>
<evidence type="ECO:0000259" key="2">
    <source>
        <dbReference type="Pfam" id="PF12331"/>
    </source>
</evidence>
<feature type="region of interest" description="Disordered" evidence="1">
    <location>
        <begin position="48"/>
        <end position="67"/>
    </location>
</feature>
<dbReference type="eggNOG" id="ENOG502RZ1G">
    <property type="taxonomic scope" value="Eukaryota"/>
</dbReference>
<evidence type="ECO:0000313" key="5">
    <source>
        <dbReference type="EMBL" id="EME47102.1"/>
    </source>
</evidence>
<name>N1PUP8_DOTSN</name>
<dbReference type="Pfam" id="PF21046">
    <property type="entry name" value="Rad26-like_C"/>
    <property type="match status" value="1"/>
</dbReference>
<dbReference type="InterPro" id="IPR048379">
    <property type="entry name" value="Rad26-like_C"/>
</dbReference>
<dbReference type="Pfam" id="PF21048">
    <property type="entry name" value="Rad26-like_N"/>
    <property type="match status" value="1"/>
</dbReference>
<feature type="domain" description="Rad26-like helical repeats" evidence="2">
    <location>
        <begin position="381"/>
        <end position="604"/>
    </location>
</feature>
<sequence>MVIQPASRPPNASRPNYQNRPPPRQGSKKDVDPEAEAAFAAADAELGSQNFSRWPRDAPVQLAPNGGSMDVSAMLARIQKLEAEQERLQRAEQAARNEALAKQGEIAIVRSNQEKEKKQFEARLSVMQKLHADESARQKAEIDASRKEREKTETDNRFLQHDLAQEAERAKRSAGTRRLPTHRDTPRKSKRTGLGDGFDDTELQPSPSRSRDKGGDRTPMVGAKRKRPANDSPVAALSFTQPQPVLRKEGTEQTSASSFGPPTLETVVVHDDTKYKYVHQIMNHTPRDDHERTVEAFTKYSLPSSPDKTFASIFQDQLSKPGEDDEHLPLKLARICLQLWSGCLEESYFSPFYLILDLLFLALYGEMSSIKAELVEEAVPLCCRTIDYIARPAARALKGQVQTKEESQRHVLWVQQLDVDGVLELLGDLCGAASLSSERNEVFWKTIEFQFVLQTLGKAQPMSHNITMLGMLTTSARPTTFGAIMADVEAQPQQERSMVERLTVLLFEKFKSPKNEPPYTEIEIIDLHVEVLKVFRVMCLTDHGTLLLSQHRSTTGRLIRFLDAQVSRLYSQRPSLGMPHPEKTTHGLTIQLVNMTTRLLYHVIHAFDDPTALVQKLRVVHGGYHKFLVSLTRIAFSEQLVHEAGIEDEVCEAAHDILDSILGPEDGEAVQEAMETPRGTKGSTTKKATSDGDHTTMSEPG</sequence>
<evidence type="ECO:0000256" key="1">
    <source>
        <dbReference type="SAM" id="MobiDB-lite"/>
    </source>
</evidence>
<dbReference type="AlphaFoldDB" id="N1PUP8"/>
<organism evidence="5 6">
    <name type="scientific">Dothistroma septosporum (strain NZE10 / CBS 128990)</name>
    <name type="common">Red band needle blight fungus</name>
    <name type="synonym">Mycosphaerella pini</name>
    <dbReference type="NCBI Taxonomy" id="675120"/>
    <lineage>
        <taxon>Eukaryota</taxon>
        <taxon>Fungi</taxon>
        <taxon>Dikarya</taxon>
        <taxon>Ascomycota</taxon>
        <taxon>Pezizomycotina</taxon>
        <taxon>Dothideomycetes</taxon>
        <taxon>Dothideomycetidae</taxon>
        <taxon>Mycosphaerellales</taxon>
        <taxon>Mycosphaerellaceae</taxon>
        <taxon>Dothistroma</taxon>
    </lineage>
</organism>
<feature type="compositionally biased region" description="Basic and acidic residues" evidence="1">
    <location>
        <begin position="688"/>
        <end position="701"/>
    </location>
</feature>
<protein>
    <recommendedName>
        <fullName evidence="7">DNA repair protein Rad26</fullName>
    </recommendedName>
</protein>
<feature type="domain" description="Rad26-like N-terminal" evidence="4">
    <location>
        <begin position="277"/>
        <end position="323"/>
    </location>
</feature>
<evidence type="ECO:0000259" key="4">
    <source>
        <dbReference type="Pfam" id="PF21048"/>
    </source>
</evidence>
<reference evidence="6" key="1">
    <citation type="journal article" date="2012" name="PLoS Genet.">
        <title>The genomes of the fungal plant pathogens Cladosporium fulvum and Dothistroma septosporum reveal adaptation to different hosts and lifestyles but also signatures of common ancestry.</title>
        <authorList>
            <person name="de Wit P.J.G.M."/>
            <person name="van der Burgt A."/>
            <person name="Oekmen B."/>
            <person name="Stergiopoulos I."/>
            <person name="Abd-Elsalam K.A."/>
            <person name="Aerts A.L."/>
            <person name="Bahkali A.H."/>
            <person name="Beenen H.G."/>
            <person name="Chettri P."/>
            <person name="Cox M.P."/>
            <person name="Datema E."/>
            <person name="de Vries R.P."/>
            <person name="Dhillon B."/>
            <person name="Ganley A.R."/>
            <person name="Griffiths S.A."/>
            <person name="Guo Y."/>
            <person name="Hamelin R.C."/>
            <person name="Henrissat B."/>
            <person name="Kabir M.S."/>
            <person name="Jashni M.K."/>
            <person name="Kema G."/>
            <person name="Klaubauf S."/>
            <person name="Lapidus A."/>
            <person name="Levasseur A."/>
            <person name="Lindquist E."/>
            <person name="Mehrabi R."/>
            <person name="Ohm R.A."/>
            <person name="Owen T.J."/>
            <person name="Salamov A."/>
            <person name="Schwelm A."/>
            <person name="Schijlen E."/>
            <person name="Sun H."/>
            <person name="van den Burg H.A."/>
            <person name="van Ham R.C.H.J."/>
            <person name="Zhang S."/>
            <person name="Goodwin S.B."/>
            <person name="Grigoriev I.V."/>
            <person name="Collemare J."/>
            <person name="Bradshaw R.E."/>
        </authorList>
    </citation>
    <scope>NUCLEOTIDE SEQUENCE [LARGE SCALE GENOMIC DNA]</scope>
    <source>
        <strain evidence="6">NZE10 / CBS 128990</strain>
    </source>
</reference>
<dbReference type="OrthoDB" id="5245063at2759"/>
<dbReference type="InterPro" id="IPR022093">
    <property type="entry name" value="Rad26-like_helical"/>
</dbReference>
<dbReference type="EMBL" id="KB446536">
    <property type="protein sequence ID" value="EME47102.1"/>
    <property type="molecule type" value="Genomic_DNA"/>
</dbReference>
<accession>N1PUP8</accession>
<dbReference type="HOGENOM" id="CLU_013058_0_0_1"/>
<evidence type="ECO:0008006" key="7">
    <source>
        <dbReference type="Google" id="ProtNLM"/>
    </source>
</evidence>
<feature type="region of interest" description="Disordered" evidence="1">
    <location>
        <begin position="129"/>
        <end position="263"/>
    </location>
</feature>
<feature type="compositionally biased region" description="Basic and acidic residues" evidence="1">
    <location>
        <begin position="130"/>
        <end position="171"/>
    </location>
</feature>
<dbReference type="InterPro" id="IPR048380">
    <property type="entry name" value="Rad26-like_N"/>
</dbReference>
<dbReference type="Pfam" id="PF12331">
    <property type="entry name" value="Rad26-like_helical_rpts"/>
    <property type="match status" value="1"/>
</dbReference>
<evidence type="ECO:0000313" key="6">
    <source>
        <dbReference type="Proteomes" id="UP000016933"/>
    </source>
</evidence>
<dbReference type="Proteomes" id="UP000016933">
    <property type="component" value="Unassembled WGS sequence"/>
</dbReference>
<proteinExistence type="predicted"/>
<feature type="region of interest" description="Disordered" evidence="1">
    <location>
        <begin position="665"/>
        <end position="701"/>
    </location>
</feature>
<gene>
    <name evidence="5" type="ORF">DOTSEDRAFT_123847</name>
</gene>